<dbReference type="EMBL" id="HE804045">
    <property type="protein sequence ID" value="CCH30939.1"/>
    <property type="molecule type" value="Genomic_DNA"/>
</dbReference>
<gene>
    <name evidence="2" type="ordered locus">BN6_36440</name>
</gene>
<dbReference type="KEGG" id="sesp:BN6_36440"/>
<dbReference type="AlphaFoldDB" id="K0K238"/>
<dbReference type="HOGENOM" id="CLU_784777_0_0_11"/>
<keyword evidence="1" id="KW-1133">Transmembrane helix</keyword>
<name>K0K238_SACES</name>
<keyword evidence="1" id="KW-0812">Transmembrane</keyword>
<dbReference type="PATRIC" id="fig|1179773.3.peg.3644"/>
<accession>K0K238</accession>
<evidence type="ECO:0000313" key="3">
    <source>
        <dbReference type="Proteomes" id="UP000006281"/>
    </source>
</evidence>
<organism evidence="2 3">
    <name type="scientific">Saccharothrix espanaensis (strain ATCC 51144 / DSM 44229 / JCM 9112 / NBRC 15066 / NRRL 15764)</name>
    <dbReference type="NCBI Taxonomy" id="1179773"/>
    <lineage>
        <taxon>Bacteria</taxon>
        <taxon>Bacillati</taxon>
        <taxon>Actinomycetota</taxon>
        <taxon>Actinomycetes</taxon>
        <taxon>Pseudonocardiales</taxon>
        <taxon>Pseudonocardiaceae</taxon>
        <taxon>Saccharothrix</taxon>
    </lineage>
</organism>
<sequence length="384" mass="39926">MIGRTVRRRTLGTMKIPQPDPVYGTPPQYYPAMPYGMPPRRSWRGPLIPLIPLALFACLFFGGSYLVASEPDVEAEGGAGFAVVDGREALLVPYTRHGPRGMFQLMFQDMFQVRLAARDTGTGELRWDTQLSDGIVGNADVLAAGARYAYVAMDSGLVVLDLADGAKVAEGAGIEGLGSSYIAAPWAYRFDADNRRVVTMGGDGRVSTIALDTATATPADPATTAAWAGQLSESAAREVRTSTRPQAEYAGGQVELVARGDGGPGHTLVKRAPDGDRTAVGDAVFQQAGLVISGTALAGAGSEQALVVHNRGVNDPARQLSAVSLATGKVTATIPVDRSSFTAVVTSPQGVTAIGVGPVVAVLHPDGRLTAVPFGSADFFGNPS</sequence>
<keyword evidence="1" id="KW-0472">Membrane</keyword>
<dbReference type="NCBIfam" id="NF041516">
    <property type="entry name" value="PA2928_fam"/>
    <property type="match status" value="1"/>
</dbReference>
<dbReference type="SUPFAM" id="SSF50969">
    <property type="entry name" value="YVTN repeat-like/Quinoprotein amine dehydrogenase"/>
    <property type="match status" value="1"/>
</dbReference>
<feature type="transmembrane region" description="Helical" evidence="1">
    <location>
        <begin position="47"/>
        <end position="68"/>
    </location>
</feature>
<dbReference type="Proteomes" id="UP000006281">
    <property type="component" value="Chromosome"/>
</dbReference>
<dbReference type="InterPro" id="IPR048161">
    <property type="entry name" value="PA2928-like"/>
</dbReference>
<evidence type="ECO:0000256" key="1">
    <source>
        <dbReference type="SAM" id="Phobius"/>
    </source>
</evidence>
<evidence type="ECO:0000313" key="2">
    <source>
        <dbReference type="EMBL" id="CCH30939.1"/>
    </source>
</evidence>
<dbReference type="Gene3D" id="2.130.10.10">
    <property type="entry name" value="YVTN repeat-like/Quinoprotein amine dehydrogenase"/>
    <property type="match status" value="1"/>
</dbReference>
<reference evidence="2 3" key="1">
    <citation type="journal article" date="2012" name="BMC Genomics">
        <title>Complete genome sequence of Saccharothrix espanaensis DSM 44229T and comparison to the other completely sequenced Pseudonocardiaceae.</title>
        <authorList>
            <person name="Strobel T."/>
            <person name="Al-Dilaimi A."/>
            <person name="Blom J."/>
            <person name="Gessner A."/>
            <person name="Kalinowski J."/>
            <person name="Luzhetska M."/>
            <person name="Puhler A."/>
            <person name="Szczepanowski R."/>
            <person name="Bechthold A."/>
            <person name="Ruckert C."/>
        </authorList>
    </citation>
    <scope>NUCLEOTIDE SEQUENCE [LARGE SCALE GENOMIC DNA]</scope>
    <source>
        <strain evidence="3">ATCC 51144 / DSM 44229 / JCM 9112 / NBRC 15066 / NRRL 15764</strain>
    </source>
</reference>
<proteinExistence type="predicted"/>
<dbReference type="STRING" id="1179773.BN6_36440"/>
<dbReference type="InterPro" id="IPR011044">
    <property type="entry name" value="Quino_amine_DH_bsu"/>
</dbReference>
<dbReference type="BioCyc" id="SESP1179773:BN6_RS17655-MONOMER"/>
<keyword evidence="3" id="KW-1185">Reference proteome</keyword>
<protein>
    <submittedName>
        <fullName evidence="2">Uncharacterized protein</fullName>
    </submittedName>
</protein>
<dbReference type="InterPro" id="IPR015943">
    <property type="entry name" value="WD40/YVTN_repeat-like_dom_sf"/>
</dbReference>